<sequence>MAKTGKGSVPDEFEPAARSTFAFLTDELGFDRPLLSVDVQRTLTYTRGQQKIQVRYNLWANSLITYVTSVWEGTQYRTSLADLVVAAGLGHRSTLTVSANNLRIMGKSLESQAHYLRLLAPVLQEPAEAAELMRRADARQWPA</sequence>
<evidence type="ECO:0000313" key="1">
    <source>
        <dbReference type="EMBL" id="MFC4956806.1"/>
    </source>
</evidence>
<organism evidence="1 2">
    <name type="scientific">Streptomyces mauvecolor</name>
    <dbReference type="NCBI Taxonomy" id="58345"/>
    <lineage>
        <taxon>Bacteria</taxon>
        <taxon>Bacillati</taxon>
        <taxon>Actinomycetota</taxon>
        <taxon>Actinomycetes</taxon>
        <taxon>Kitasatosporales</taxon>
        <taxon>Streptomycetaceae</taxon>
        <taxon>Streptomyces</taxon>
    </lineage>
</organism>
<proteinExistence type="predicted"/>
<gene>
    <name evidence="1" type="ORF">ACFPFX_10885</name>
</gene>
<keyword evidence="2" id="KW-1185">Reference proteome</keyword>
<protein>
    <submittedName>
        <fullName evidence="1">Uncharacterized protein</fullName>
    </submittedName>
</protein>
<evidence type="ECO:0000313" key="2">
    <source>
        <dbReference type="Proteomes" id="UP001595834"/>
    </source>
</evidence>
<name>A0ABV9UM77_9ACTN</name>
<dbReference type="RefSeq" id="WP_344380272.1">
    <property type="nucleotide sequence ID" value="NZ_BAAASQ010000039.1"/>
</dbReference>
<reference evidence="2" key="1">
    <citation type="journal article" date="2019" name="Int. J. Syst. Evol. Microbiol.">
        <title>The Global Catalogue of Microorganisms (GCM) 10K type strain sequencing project: providing services to taxonomists for standard genome sequencing and annotation.</title>
        <authorList>
            <consortium name="The Broad Institute Genomics Platform"/>
            <consortium name="The Broad Institute Genome Sequencing Center for Infectious Disease"/>
            <person name="Wu L."/>
            <person name="Ma J."/>
        </authorList>
    </citation>
    <scope>NUCLEOTIDE SEQUENCE [LARGE SCALE GENOMIC DNA]</scope>
    <source>
        <strain evidence="2">CCM 7224</strain>
    </source>
</reference>
<comment type="caution">
    <text evidence="1">The sequence shown here is derived from an EMBL/GenBank/DDBJ whole genome shotgun (WGS) entry which is preliminary data.</text>
</comment>
<dbReference type="Proteomes" id="UP001595834">
    <property type="component" value="Unassembled WGS sequence"/>
</dbReference>
<dbReference type="EMBL" id="JBHSIZ010000010">
    <property type="protein sequence ID" value="MFC4956806.1"/>
    <property type="molecule type" value="Genomic_DNA"/>
</dbReference>
<accession>A0ABV9UM77</accession>